<evidence type="ECO:0000313" key="1">
    <source>
        <dbReference type="EMBL" id="WOB08376.1"/>
    </source>
</evidence>
<evidence type="ECO:0008006" key="3">
    <source>
        <dbReference type="Google" id="ProtNLM"/>
    </source>
</evidence>
<sequence length="44" mass="4842">MTRPRPLFLGSAPALGCALLWGLVECVALWRSRISGTHRTPHRG</sequence>
<gene>
    <name evidence="1" type="ORF">RXV79_26185</name>
</gene>
<organism evidence="1 2">
    <name type="scientific">Piscinibacter gummiphilus</name>
    <dbReference type="NCBI Taxonomy" id="946333"/>
    <lineage>
        <taxon>Bacteria</taxon>
        <taxon>Pseudomonadati</taxon>
        <taxon>Pseudomonadota</taxon>
        <taxon>Betaproteobacteria</taxon>
        <taxon>Burkholderiales</taxon>
        <taxon>Sphaerotilaceae</taxon>
        <taxon>Piscinibacter</taxon>
    </lineage>
</organism>
<protein>
    <recommendedName>
        <fullName evidence="3">EamA family transporter</fullName>
    </recommendedName>
</protein>
<proteinExistence type="predicted"/>
<reference evidence="1 2" key="1">
    <citation type="submission" date="2023-10" db="EMBL/GenBank/DDBJ databases">
        <title>Bacteria for the degradation of biodegradable plastic PBAT(Polybutylene adipate terephthalate).</title>
        <authorList>
            <person name="Weon H.-Y."/>
            <person name="Yeon J."/>
        </authorList>
    </citation>
    <scope>NUCLEOTIDE SEQUENCE [LARGE SCALE GENOMIC DNA]</scope>
    <source>
        <strain evidence="1 2">SBD 7-3</strain>
    </source>
</reference>
<accession>A0ABZ0CV21</accession>
<name>A0ABZ0CV21_9BURK</name>
<dbReference type="EMBL" id="CP136336">
    <property type="protein sequence ID" value="WOB08376.1"/>
    <property type="molecule type" value="Genomic_DNA"/>
</dbReference>
<keyword evidence="2" id="KW-1185">Reference proteome</keyword>
<evidence type="ECO:0000313" key="2">
    <source>
        <dbReference type="Proteomes" id="UP001303946"/>
    </source>
</evidence>
<dbReference type="RefSeq" id="WP_316701114.1">
    <property type="nucleotide sequence ID" value="NZ_CP136336.1"/>
</dbReference>
<dbReference type="Proteomes" id="UP001303946">
    <property type="component" value="Chromosome"/>
</dbReference>